<evidence type="ECO:0000256" key="1">
    <source>
        <dbReference type="SAM" id="MobiDB-lite"/>
    </source>
</evidence>
<sequence length="102" mass="11323">MAERLTAASDLKKAFAEFDDMSRLIDDMRLKADEINKYNKESAGDDDVGKQYKSTVDTPTKNLTELLATVRTRVDQVGVTGQDTSDQFQNADENGKDLTNGM</sequence>
<name>A0A9W6RDG5_9ACTN</name>
<protein>
    <submittedName>
        <fullName evidence="2">Uncharacterized protein</fullName>
    </submittedName>
</protein>
<feature type="region of interest" description="Disordered" evidence="1">
    <location>
        <begin position="78"/>
        <end position="102"/>
    </location>
</feature>
<dbReference type="AlphaFoldDB" id="A0A9W6RDG5"/>
<organism evidence="2 3">
    <name type="scientific">Actinoallomurus iriomotensis</name>
    <dbReference type="NCBI Taxonomy" id="478107"/>
    <lineage>
        <taxon>Bacteria</taxon>
        <taxon>Bacillati</taxon>
        <taxon>Actinomycetota</taxon>
        <taxon>Actinomycetes</taxon>
        <taxon>Streptosporangiales</taxon>
        <taxon>Thermomonosporaceae</taxon>
        <taxon>Actinoallomurus</taxon>
    </lineage>
</organism>
<evidence type="ECO:0000313" key="3">
    <source>
        <dbReference type="Proteomes" id="UP001165135"/>
    </source>
</evidence>
<dbReference type="EMBL" id="BSTJ01000002">
    <property type="protein sequence ID" value="GLY73788.1"/>
    <property type="molecule type" value="Genomic_DNA"/>
</dbReference>
<dbReference type="RefSeq" id="WP_285619328.1">
    <property type="nucleotide sequence ID" value="NZ_BSTJ01000002.1"/>
</dbReference>
<accession>A0A9W6RDG5</accession>
<feature type="compositionally biased region" description="Polar residues" evidence="1">
    <location>
        <begin position="79"/>
        <end position="92"/>
    </location>
</feature>
<gene>
    <name evidence="2" type="ORF">Airi01_020550</name>
</gene>
<reference evidence="2" key="1">
    <citation type="submission" date="2023-03" db="EMBL/GenBank/DDBJ databases">
        <title>Actinoallomurus iriomotensis NBRC 103681.</title>
        <authorList>
            <person name="Ichikawa N."/>
            <person name="Sato H."/>
            <person name="Tonouchi N."/>
        </authorList>
    </citation>
    <scope>NUCLEOTIDE SEQUENCE</scope>
    <source>
        <strain evidence="2">NBRC 103681</strain>
    </source>
</reference>
<proteinExistence type="predicted"/>
<dbReference type="Proteomes" id="UP001165135">
    <property type="component" value="Unassembled WGS sequence"/>
</dbReference>
<evidence type="ECO:0000313" key="2">
    <source>
        <dbReference type="EMBL" id="GLY73788.1"/>
    </source>
</evidence>
<comment type="caution">
    <text evidence="2">The sequence shown here is derived from an EMBL/GenBank/DDBJ whole genome shotgun (WGS) entry which is preliminary data.</text>
</comment>